<sequence length="153" mass="16675">MTVKPIPEGYNTATPYLSISGAKDAIEFYKLAFGATEIFCMDTPTGEVAHAEIKIGNSLIMLCDACDESPIPSPDTLGGSTVAMHLYVDDVDAMFEQAIDAGALDINSVEDQFYGDRMGTLKDPFGHIWFVSSHIEDLTLDEVRERAKALFST</sequence>
<dbReference type="Pfam" id="PF00903">
    <property type="entry name" value="Glyoxalase"/>
    <property type="match status" value="1"/>
</dbReference>
<evidence type="ECO:0000259" key="1">
    <source>
        <dbReference type="PROSITE" id="PS51819"/>
    </source>
</evidence>
<keyword evidence="3" id="KW-1185">Reference proteome</keyword>
<evidence type="ECO:0000313" key="3">
    <source>
        <dbReference type="Proteomes" id="UP001059934"/>
    </source>
</evidence>
<name>A0ABY5TNV2_9GAMM</name>
<dbReference type="PROSITE" id="PS51819">
    <property type="entry name" value="VOC"/>
    <property type="match status" value="1"/>
</dbReference>
<accession>A0ABY5TNV2</accession>
<gene>
    <name evidence="2" type="ORF">NYF23_02610</name>
</gene>
<organism evidence="2 3">
    <name type="scientific">SAR92 clade bacterium H455</name>
    <dbReference type="NCBI Taxonomy" id="2974818"/>
    <lineage>
        <taxon>Bacteria</taxon>
        <taxon>Pseudomonadati</taxon>
        <taxon>Pseudomonadota</taxon>
        <taxon>Gammaproteobacteria</taxon>
        <taxon>Cellvibrionales</taxon>
        <taxon>Porticoccaceae</taxon>
        <taxon>SAR92 clade</taxon>
    </lineage>
</organism>
<dbReference type="Proteomes" id="UP001059934">
    <property type="component" value="Chromosome"/>
</dbReference>
<dbReference type="InterPro" id="IPR037523">
    <property type="entry name" value="VOC_core"/>
</dbReference>
<dbReference type="PANTHER" id="PTHR34109:SF1">
    <property type="entry name" value="VOC DOMAIN-CONTAINING PROTEIN"/>
    <property type="match status" value="1"/>
</dbReference>
<dbReference type="InterPro" id="IPR004360">
    <property type="entry name" value="Glyas_Fos-R_dOase_dom"/>
</dbReference>
<dbReference type="InterPro" id="IPR029068">
    <property type="entry name" value="Glyas_Bleomycin-R_OHBP_Dase"/>
</dbReference>
<dbReference type="EMBL" id="CP103416">
    <property type="protein sequence ID" value="UVW35514.1"/>
    <property type="molecule type" value="Genomic_DNA"/>
</dbReference>
<reference evidence="2" key="1">
    <citation type="submission" date="2022-08" db="EMBL/GenBank/DDBJ databases">
        <title>Catabolic pathway analysis in culturable SAR92 clade bacteria reveals their overlooked roles in DMSP degradation in coastal seas.</title>
        <authorList>
            <person name="He X."/>
            <person name="Zhang X."/>
            <person name="Zhang Y."/>
        </authorList>
    </citation>
    <scope>NUCLEOTIDE SEQUENCE</scope>
    <source>
        <strain evidence="2">H455</strain>
    </source>
</reference>
<protein>
    <submittedName>
        <fullName evidence="2">VOC family protein</fullName>
    </submittedName>
</protein>
<proteinExistence type="predicted"/>
<dbReference type="Gene3D" id="3.10.180.10">
    <property type="entry name" value="2,3-Dihydroxybiphenyl 1,2-Dioxygenase, domain 1"/>
    <property type="match status" value="1"/>
</dbReference>
<dbReference type="PANTHER" id="PTHR34109">
    <property type="entry name" value="BNAUNNG04460D PROTEIN-RELATED"/>
    <property type="match status" value="1"/>
</dbReference>
<dbReference type="CDD" id="cd07246">
    <property type="entry name" value="VOC_like"/>
    <property type="match status" value="1"/>
</dbReference>
<evidence type="ECO:0000313" key="2">
    <source>
        <dbReference type="EMBL" id="UVW35514.1"/>
    </source>
</evidence>
<feature type="domain" description="VOC" evidence="1">
    <location>
        <begin position="9"/>
        <end position="134"/>
    </location>
</feature>
<dbReference type="SUPFAM" id="SSF54593">
    <property type="entry name" value="Glyoxalase/Bleomycin resistance protein/Dihydroxybiphenyl dioxygenase"/>
    <property type="match status" value="1"/>
</dbReference>